<keyword evidence="3" id="KW-1185">Reference proteome</keyword>
<protein>
    <submittedName>
        <fullName evidence="2">Uncharacterized protein</fullName>
    </submittedName>
</protein>
<organism evidence="2 3">
    <name type="scientific">Rhamnella rubrinervis</name>
    <dbReference type="NCBI Taxonomy" id="2594499"/>
    <lineage>
        <taxon>Eukaryota</taxon>
        <taxon>Viridiplantae</taxon>
        <taxon>Streptophyta</taxon>
        <taxon>Embryophyta</taxon>
        <taxon>Tracheophyta</taxon>
        <taxon>Spermatophyta</taxon>
        <taxon>Magnoliopsida</taxon>
        <taxon>eudicotyledons</taxon>
        <taxon>Gunneridae</taxon>
        <taxon>Pentapetalae</taxon>
        <taxon>rosids</taxon>
        <taxon>fabids</taxon>
        <taxon>Rosales</taxon>
        <taxon>Rhamnaceae</taxon>
        <taxon>rhamnoid group</taxon>
        <taxon>Rhamneae</taxon>
        <taxon>Rhamnella</taxon>
    </lineage>
</organism>
<proteinExistence type="predicted"/>
<accession>A0A8K0DTH0</accession>
<dbReference type="Proteomes" id="UP000796880">
    <property type="component" value="Unassembled WGS sequence"/>
</dbReference>
<name>A0A8K0DTH0_9ROSA</name>
<dbReference type="EMBL" id="VOIH02000011">
    <property type="protein sequence ID" value="KAF3433545.1"/>
    <property type="molecule type" value="Genomic_DNA"/>
</dbReference>
<evidence type="ECO:0000313" key="2">
    <source>
        <dbReference type="EMBL" id="KAF3433545.1"/>
    </source>
</evidence>
<reference evidence="2" key="1">
    <citation type="submission" date="2020-03" db="EMBL/GenBank/DDBJ databases">
        <title>A high-quality chromosome-level genome assembly of a woody plant with both climbing and erect habits, Rhamnella rubrinervis.</title>
        <authorList>
            <person name="Lu Z."/>
            <person name="Yang Y."/>
            <person name="Zhu X."/>
            <person name="Sun Y."/>
        </authorList>
    </citation>
    <scope>NUCLEOTIDE SEQUENCE</scope>
    <source>
        <strain evidence="2">BYM</strain>
        <tissue evidence="2">Leaf</tissue>
    </source>
</reference>
<dbReference type="AlphaFoldDB" id="A0A8K0DTH0"/>
<sequence>MPRDTHSQQRDLPCKTSAYVTNRRERTRRRKRSMRTRQTGSTNVAGENGLAPQEIRGVRISGESYSTHQRLFTERKGCNYKINTPAFSRTKVYIIWPEVLHPETTDTLQSAMIPTASPSDRRGNVQSVRLKLLKWSRPASFSRLPSRSVSRFTNRATIYDEFASSRRTADPDALLWYARRGMNRF</sequence>
<feature type="region of interest" description="Disordered" evidence="1">
    <location>
        <begin position="23"/>
        <end position="48"/>
    </location>
</feature>
<gene>
    <name evidence="2" type="ORF">FNV43_RR24647</name>
</gene>
<evidence type="ECO:0000256" key="1">
    <source>
        <dbReference type="SAM" id="MobiDB-lite"/>
    </source>
</evidence>
<comment type="caution">
    <text evidence="2">The sequence shown here is derived from an EMBL/GenBank/DDBJ whole genome shotgun (WGS) entry which is preliminary data.</text>
</comment>
<evidence type="ECO:0000313" key="3">
    <source>
        <dbReference type="Proteomes" id="UP000796880"/>
    </source>
</evidence>
<feature type="compositionally biased region" description="Basic residues" evidence="1">
    <location>
        <begin position="25"/>
        <end position="35"/>
    </location>
</feature>